<evidence type="ECO:0000313" key="2">
    <source>
        <dbReference type="Proteomes" id="UP001143856"/>
    </source>
</evidence>
<proteinExistence type="predicted"/>
<evidence type="ECO:0000313" key="1">
    <source>
        <dbReference type="EMBL" id="KAJ2993477.1"/>
    </source>
</evidence>
<protein>
    <submittedName>
        <fullName evidence="1">Uncharacterized protein</fullName>
    </submittedName>
</protein>
<dbReference type="Proteomes" id="UP001143856">
    <property type="component" value="Unassembled WGS sequence"/>
</dbReference>
<organism evidence="1 2">
    <name type="scientific">Xylaria curta</name>
    <dbReference type="NCBI Taxonomy" id="42375"/>
    <lineage>
        <taxon>Eukaryota</taxon>
        <taxon>Fungi</taxon>
        <taxon>Dikarya</taxon>
        <taxon>Ascomycota</taxon>
        <taxon>Pezizomycotina</taxon>
        <taxon>Sordariomycetes</taxon>
        <taxon>Xylariomycetidae</taxon>
        <taxon>Xylariales</taxon>
        <taxon>Xylariaceae</taxon>
        <taxon>Xylaria</taxon>
    </lineage>
</organism>
<dbReference type="EMBL" id="JAPDGR010000214">
    <property type="protein sequence ID" value="KAJ2993477.1"/>
    <property type="molecule type" value="Genomic_DNA"/>
</dbReference>
<gene>
    <name evidence="1" type="ORF">NUW58_g1831</name>
</gene>
<reference evidence="1" key="1">
    <citation type="submission" date="2022-10" db="EMBL/GenBank/DDBJ databases">
        <title>Genome Sequence of Xylaria curta.</title>
        <authorList>
            <person name="Buettner E."/>
        </authorList>
    </citation>
    <scope>NUCLEOTIDE SEQUENCE</scope>
    <source>
        <strain evidence="1">Babe10</strain>
    </source>
</reference>
<keyword evidence="2" id="KW-1185">Reference proteome</keyword>
<accession>A0ACC1PJE5</accession>
<sequence>MTPRKRARPNSSDQNITDITPPASLPAQNSRLASLLPGRSSSPGMPPKPGDSNTSVATSSRNGKRVRKANSWYGSWPRVSKSPASTQVARENILGDTRRSEATADFSRFDTSKKDAYTDSDRQSTKTLHTISEANTEAQQNEPVSSVRQPETISANDGPRDTTMTSEPDAATHTSTEDVSHAPTSSTGWLSWLSRSAAQGQSEPANENAETHQTTPDTTEPTQPQDLPPMVWFLVLIGKPGSTGGCGAGASK</sequence>
<name>A0ACC1PJE5_9PEZI</name>
<comment type="caution">
    <text evidence="1">The sequence shown here is derived from an EMBL/GenBank/DDBJ whole genome shotgun (WGS) entry which is preliminary data.</text>
</comment>